<proteinExistence type="predicted"/>
<name>A0ABW9J471_9SPHI</name>
<protein>
    <recommendedName>
        <fullName evidence="3">DUF937 domain-containing protein</fullName>
    </recommendedName>
</protein>
<dbReference type="RefSeq" id="WP_138722441.1">
    <property type="nucleotide sequence ID" value="NZ_SSHJ02000005.1"/>
</dbReference>
<evidence type="ECO:0000313" key="1">
    <source>
        <dbReference type="EMBL" id="MFN0255328.1"/>
    </source>
</evidence>
<keyword evidence="2" id="KW-1185">Reference proteome</keyword>
<comment type="caution">
    <text evidence="1">The sequence shown here is derived from an EMBL/GenBank/DDBJ whole genome shotgun (WGS) entry which is preliminary data.</text>
</comment>
<dbReference type="EMBL" id="SSHJ02000005">
    <property type="protein sequence ID" value="MFN0255328.1"/>
    <property type="molecule type" value="Genomic_DNA"/>
</dbReference>
<sequence>MLENLEQLVRENAQDVIVNNSAVPNEQNEAAIQAASSSIFDTLKEQLGSGNVAQIAEIFNKGEASDSNPVVQQASASLTGKLSAFGINADTAKSIGASLIPMILGKLANKTNDPNDGSFNIQDVLGKLAGGADGKFDLTDVMGMFTGGQNQANGEQAGDGMLDKLKGLFN</sequence>
<reference evidence="1 2" key="1">
    <citation type="submission" date="2024-12" db="EMBL/GenBank/DDBJ databases">
        <authorList>
            <person name="Hu S."/>
        </authorList>
    </citation>
    <scope>NUCLEOTIDE SEQUENCE [LARGE SCALE GENOMIC DNA]</scope>
    <source>
        <strain evidence="1 2">THG-T11</strain>
    </source>
</reference>
<evidence type="ECO:0000313" key="2">
    <source>
        <dbReference type="Proteomes" id="UP001517247"/>
    </source>
</evidence>
<evidence type="ECO:0008006" key="3">
    <source>
        <dbReference type="Google" id="ProtNLM"/>
    </source>
</evidence>
<accession>A0ABW9J471</accession>
<gene>
    <name evidence="1" type="ORF">E6A44_007070</name>
</gene>
<dbReference type="Proteomes" id="UP001517247">
    <property type="component" value="Unassembled WGS sequence"/>
</dbReference>
<organism evidence="1 2">
    <name type="scientific">Pedobacter ureilyticus</name>
    <dbReference type="NCBI Taxonomy" id="1393051"/>
    <lineage>
        <taxon>Bacteria</taxon>
        <taxon>Pseudomonadati</taxon>
        <taxon>Bacteroidota</taxon>
        <taxon>Sphingobacteriia</taxon>
        <taxon>Sphingobacteriales</taxon>
        <taxon>Sphingobacteriaceae</taxon>
        <taxon>Pedobacter</taxon>
    </lineage>
</organism>